<proteinExistence type="predicted"/>
<keyword evidence="3" id="KW-1185">Reference proteome</keyword>
<reference evidence="2 3" key="1">
    <citation type="submission" date="2020-08" db="EMBL/GenBank/DDBJ databases">
        <title>Genomic Encyclopedia of Type Strains, Phase IV (KMG-IV): sequencing the most valuable type-strain genomes for metagenomic binning, comparative biology and taxonomic classification.</title>
        <authorList>
            <person name="Goeker M."/>
        </authorList>
    </citation>
    <scope>NUCLEOTIDE SEQUENCE [LARGE SCALE GENOMIC DNA]</scope>
    <source>
        <strain evidence="2 3">DSM 106739</strain>
    </source>
</reference>
<accession>A0A840BUK7</accession>
<protein>
    <submittedName>
        <fullName evidence="2">Uncharacterized protein</fullName>
    </submittedName>
</protein>
<evidence type="ECO:0000313" key="2">
    <source>
        <dbReference type="EMBL" id="MBB4014037.1"/>
    </source>
</evidence>
<evidence type="ECO:0000256" key="1">
    <source>
        <dbReference type="SAM" id="Phobius"/>
    </source>
</evidence>
<feature type="transmembrane region" description="Helical" evidence="1">
    <location>
        <begin position="130"/>
        <end position="148"/>
    </location>
</feature>
<evidence type="ECO:0000313" key="3">
    <source>
        <dbReference type="Proteomes" id="UP000561045"/>
    </source>
</evidence>
<feature type="transmembrane region" description="Helical" evidence="1">
    <location>
        <begin position="58"/>
        <end position="79"/>
    </location>
</feature>
<sequence>MSAYPKTSRVEPTNHQDIATTPANAVRNLYAAPSVRVTDSDEPVRNVPRTGPTIAQRIVFLLIAAYSALMVAMVGYFFARQLATTTTLPSLLGKLFGLWIVCSAYFYPLRSVWRAIKGSLNGSRNGALKACGLVVGSLALFVACGKVLDPQGEVLNVALGFVIMTIPHIVAILMLCFSRVPDPRRLRWIEPSEHFPH</sequence>
<keyword evidence="1" id="KW-0812">Transmembrane</keyword>
<dbReference type="RefSeq" id="WP_183635940.1">
    <property type="nucleotide sequence ID" value="NZ_BAABLE010000005.1"/>
</dbReference>
<feature type="transmembrane region" description="Helical" evidence="1">
    <location>
        <begin position="154"/>
        <end position="177"/>
    </location>
</feature>
<comment type="caution">
    <text evidence="2">The sequence shown here is derived from an EMBL/GenBank/DDBJ whole genome shotgun (WGS) entry which is preliminary data.</text>
</comment>
<keyword evidence="1" id="KW-0472">Membrane</keyword>
<dbReference type="EMBL" id="JACIET010000002">
    <property type="protein sequence ID" value="MBB4014037.1"/>
    <property type="molecule type" value="Genomic_DNA"/>
</dbReference>
<gene>
    <name evidence="2" type="ORF">GGR36_003383</name>
</gene>
<keyword evidence="1" id="KW-1133">Transmembrane helix</keyword>
<feature type="transmembrane region" description="Helical" evidence="1">
    <location>
        <begin position="91"/>
        <end position="109"/>
    </location>
</feature>
<name>A0A840BUK7_9RHOO</name>
<dbReference type="Proteomes" id="UP000561045">
    <property type="component" value="Unassembled WGS sequence"/>
</dbReference>
<dbReference type="AlphaFoldDB" id="A0A840BUK7"/>
<organism evidence="2 3">
    <name type="scientific">Niveibacterium umoris</name>
    <dbReference type="NCBI Taxonomy" id="1193620"/>
    <lineage>
        <taxon>Bacteria</taxon>
        <taxon>Pseudomonadati</taxon>
        <taxon>Pseudomonadota</taxon>
        <taxon>Betaproteobacteria</taxon>
        <taxon>Rhodocyclales</taxon>
        <taxon>Rhodocyclaceae</taxon>
        <taxon>Niveibacterium</taxon>
    </lineage>
</organism>